<keyword evidence="10" id="KW-1185">Reference proteome</keyword>
<name>W5ME97_LEPOC</name>
<dbReference type="KEGG" id="loc:107075561"/>
<feature type="signal peptide" evidence="8">
    <location>
        <begin position="1"/>
        <end position="24"/>
    </location>
</feature>
<evidence type="ECO:0000256" key="4">
    <source>
        <dbReference type="ARBA" id="ARBA00022858"/>
    </source>
</evidence>
<dbReference type="PROSITE" id="PS00263">
    <property type="entry name" value="NATRIURETIC_PEPTIDE"/>
    <property type="match status" value="1"/>
</dbReference>
<dbReference type="GO" id="GO:0007218">
    <property type="term" value="P:neuropeptide signaling pathway"/>
    <property type="evidence" value="ECO:0000318"/>
    <property type="project" value="GO_Central"/>
</dbReference>
<dbReference type="PANTHER" id="PTHR14066">
    <property type="entry name" value="ATRIAL NATRIURETIC FACTOR PRECURSOR"/>
    <property type="match status" value="1"/>
</dbReference>
<dbReference type="eggNOG" id="ENOG502S9RQ">
    <property type="taxonomic scope" value="Eukaryota"/>
</dbReference>
<dbReference type="GO" id="GO:0006182">
    <property type="term" value="P:cGMP biosynthetic process"/>
    <property type="evidence" value="ECO:0000318"/>
    <property type="project" value="GO_Central"/>
</dbReference>
<dbReference type="Ensembl" id="ENSLOCT00000006714.1">
    <property type="protein sequence ID" value="ENSLOCP00000006706.1"/>
    <property type="gene ID" value="ENSLOCG00000005558.1"/>
</dbReference>
<organism evidence="9 10">
    <name type="scientific">Lepisosteus oculatus</name>
    <name type="common">Spotted gar</name>
    <dbReference type="NCBI Taxonomy" id="7918"/>
    <lineage>
        <taxon>Eukaryota</taxon>
        <taxon>Metazoa</taxon>
        <taxon>Chordata</taxon>
        <taxon>Craniata</taxon>
        <taxon>Vertebrata</taxon>
        <taxon>Euteleostomi</taxon>
        <taxon>Actinopterygii</taxon>
        <taxon>Neopterygii</taxon>
        <taxon>Holostei</taxon>
        <taxon>Semionotiformes</taxon>
        <taxon>Lepisosteidae</taxon>
        <taxon>Lepisosteus</taxon>
    </lineage>
</organism>
<dbReference type="Bgee" id="ENSLOCG00000005558">
    <property type="expression patterns" value="Expressed in heart and 6 other cell types or tissues"/>
</dbReference>
<dbReference type="GeneID" id="107075561"/>
<dbReference type="GO" id="GO:0005179">
    <property type="term" value="F:hormone activity"/>
    <property type="evidence" value="ECO:0000318"/>
    <property type="project" value="GO_Central"/>
</dbReference>
<evidence type="ECO:0000256" key="6">
    <source>
        <dbReference type="RuleBase" id="RU003686"/>
    </source>
</evidence>
<protein>
    <submittedName>
        <fullName evidence="9">Natriuretic peptide B</fullName>
    </submittedName>
</protein>
<dbReference type="GO" id="GO:0007168">
    <property type="term" value="P:receptor guanylyl cyclase signaling pathway"/>
    <property type="evidence" value="ECO:0000318"/>
    <property type="project" value="GO_Central"/>
</dbReference>
<evidence type="ECO:0000256" key="3">
    <source>
        <dbReference type="ARBA" id="ARBA00022729"/>
    </source>
</evidence>
<dbReference type="GO" id="GO:0005737">
    <property type="term" value="C:cytoplasm"/>
    <property type="evidence" value="ECO:0000318"/>
    <property type="project" value="GO_Central"/>
</dbReference>
<dbReference type="GO" id="GO:0060038">
    <property type="term" value="P:cardiac muscle cell proliferation"/>
    <property type="evidence" value="ECO:0007669"/>
    <property type="project" value="Ensembl"/>
</dbReference>
<dbReference type="AlphaFoldDB" id="W5ME97"/>
<evidence type="ECO:0000313" key="10">
    <source>
        <dbReference type="Proteomes" id="UP000018468"/>
    </source>
</evidence>
<dbReference type="GO" id="GO:0003085">
    <property type="term" value="P:negative regulation of systemic arterial blood pressure"/>
    <property type="evidence" value="ECO:0000318"/>
    <property type="project" value="GO_Central"/>
</dbReference>
<dbReference type="EMBL" id="AHAT01009797">
    <property type="status" value="NOT_ANNOTATED_CDS"/>
    <property type="molecule type" value="Genomic_DNA"/>
</dbReference>
<dbReference type="InterPro" id="IPR000663">
    <property type="entry name" value="Natr_peptide"/>
</dbReference>
<accession>W5ME97</accession>
<dbReference type="SMART" id="SM00183">
    <property type="entry name" value="NAT_PEP"/>
    <property type="match status" value="1"/>
</dbReference>
<keyword evidence="4 6" id="KW-0838">Vasoactive</keyword>
<dbReference type="STRING" id="7918.ENSLOCP00000006706"/>
<dbReference type="HOGENOM" id="CLU_126636_0_0_1"/>
<dbReference type="Pfam" id="PF00212">
    <property type="entry name" value="ANP"/>
    <property type="match status" value="1"/>
</dbReference>
<evidence type="ECO:0000256" key="7">
    <source>
        <dbReference type="SAM" id="MobiDB-lite"/>
    </source>
</evidence>
<dbReference type="GeneTree" id="ENSGT00940000154513"/>
<sequence>MQVLTDLSFFYALLLLLNAQLCSAQPFHTDTVAKDVENLKNLLQRLEEAFPSPDEQEPFLSEQSEQGVFDDLPGEAQSEQPRDELHPKTTDLEKYLSARDLQTLRSAHSSSKRYSGCFGRRLDRIGSMSSLGCNTSSRYRSKRS</sequence>
<dbReference type="GO" id="GO:0019934">
    <property type="term" value="P:cGMP-mediated signaling"/>
    <property type="evidence" value="ECO:0000318"/>
    <property type="project" value="GO_Central"/>
</dbReference>
<proteinExistence type="inferred from homology"/>
<reference evidence="10" key="1">
    <citation type="submission" date="2011-12" db="EMBL/GenBank/DDBJ databases">
        <title>The Draft Genome of Lepisosteus oculatus.</title>
        <authorList>
            <consortium name="The Broad Institute Genome Assembly &amp; Analysis Group"/>
            <consortium name="Computational R&amp;D Group"/>
            <consortium name="and Sequencing Platform"/>
            <person name="Di Palma F."/>
            <person name="Alfoldi J."/>
            <person name="Johnson J."/>
            <person name="Berlin A."/>
            <person name="Gnerre S."/>
            <person name="Jaffe D."/>
            <person name="MacCallum I."/>
            <person name="Young S."/>
            <person name="Walker B.J."/>
            <person name="Lander E.S."/>
            <person name="Lindblad-Toh K."/>
        </authorList>
    </citation>
    <scope>NUCLEOTIDE SEQUENCE [LARGE SCALE GENOMIC DNA]</scope>
</reference>
<comment type="subcellular location">
    <subcellularLocation>
        <location evidence="1 6">Secreted</location>
    </subcellularLocation>
</comment>
<dbReference type="GO" id="GO:0036302">
    <property type="term" value="P:atrioventricular canal development"/>
    <property type="evidence" value="ECO:0007669"/>
    <property type="project" value="Ensembl"/>
</dbReference>
<evidence type="ECO:0000256" key="5">
    <source>
        <dbReference type="ARBA" id="ARBA00023157"/>
    </source>
</evidence>
<keyword evidence="3 8" id="KW-0732">Signal</keyword>
<keyword evidence="5" id="KW-1015">Disulfide bond</keyword>
<feature type="region of interest" description="Disordered" evidence="7">
    <location>
        <begin position="51"/>
        <end position="91"/>
    </location>
</feature>
<evidence type="ECO:0000256" key="8">
    <source>
        <dbReference type="SAM" id="SignalP"/>
    </source>
</evidence>
<dbReference type="Proteomes" id="UP000018468">
    <property type="component" value="Linkage group LG25"/>
</dbReference>
<dbReference type="GO" id="GO:0051427">
    <property type="term" value="F:hormone receptor binding"/>
    <property type="evidence" value="ECO:0000318"/>
    <property type="project" value="GO_Central"/>
</dbReference>
<dbReference type="InterPro" id="IPR050787">
    <property type="entry name" value="Natriuretic_peptide"/>
</dbReference>
<reference evidence="9" key="2">
    <citation type="submission" date="2025-08" db="UniProtKB">
        <authorList>
            <consortium name="Ensembl"/>
        </authorList>
    </citation>
    <scope>IDENTIFICATION</scope>
</reference>
<evidence type="ECO:0000256" key="2">
    <source>
        <dbReference type="ARBA" id="ARBA00022525"/>
    </source>
</evidence>
<dbReference type="OrthoDB" id="428525at2759"/>
<feature type="compositionally biased region" description="Basic and acidic residues" evidence="7">
    <location>
        <begin position="80"/>
        <end position="91"/>
    </location>
</feature>
<dbReference type="GO" id="GO:1905072">
    <property type="term" value="P:cardiac jelly development"/>
    <property type="evidence" value="ECO:0007669"/>
    <property type="project" value="Ensembl"/>
</dbReference>
<comment type="similarity">
    <text evidence="6">Belongs to the natriuretic peptide family.</text>
</comment>
<dbReference type="GO" id="GO:0097746">
    <property type="term" value="P:blood vessel diameter maintenance"/>
    <property type="evidence" value="ECO:0007669"/>
    <property type="project" value="UniProtKB-KW"/>
</dbReference>
<keyword evidence="2" id="KW-0964">Secreted</keyword>
<dbReference type="PANTHER" id="PTHR14066:SF10">
    <property type="entry name" value="NATRIURETIC PEPTIDES B"/>
    <property type="match status" value="1"/>
</dbReference>
<dbReference type="OMA" id="KLMSHIW"/>
<dbReference type="GO" id="GO:0005615">
    <property type="term" value="C:extracellular space"/>
    <property type="evidence" value="ECO:0000318"/>
    <property type="project" value="GO_Central"/>
</dbReference>
<feature type="chain" id="PRO_5004866040" evidence="8">
    <location>
        <begin position="25"/>
        <end position="144"/>
    </location>
</feature>
<reference evidence="9" key="3">
    <citation type="submission" date="2025-09" db="UniProtKB">
        <authorList>
            <consortium name="Ensembl"/>
        </authorList>
    </citation>
    <scope>IDENTIFICATION</scope>
</reference>
<dbReference type="InParanoid" id="W5ME97"/>
<dbReference type="InterPro" id="IPR030480">
    <property type="entry name" value="Natr_peptide_CS"/>
</dbReference>
<evidence type="ECO:0000313" key="9">
    <source>
        <dbReference type="Ensembl" id="ENSLOCP00000006706.1"/>
    </source>
</evidence>
<evidence type="ECO:0000256" key="1">
    <source>
        <dbReference type="ARBA" id="ARBA00004613"/>
    </source>
</evidence>